<organism evidence="3 4">
    <name type="scientific">Liparis tanakae</name>
    <name type="common">Tanaka's snailfish</name>
    <dbReference type="NCBI Taxonomy" id="230148"/>
    <lineage>
        <taxon>Eukaryota</taxon>
        <taxon>Metazoa</taxon>
        <taxon>Chordata</taxon>
        <taxon>Craniata</taxon>
        <taxon>Vertebrata</taxon>
        <taxon>Euteleostomi</taxon>
        <taxon>Actinopterygii</taxon>
        <taxon>Neopterygii</taxon>
        <taxon>Teleostei</taxon>
        <taxon>Neoteleostei</taxon>
        <taxon>Acanthomorphata</taxon>
        <taxon>Eupercaria</taxon>
        <taxon>Perciformes</taxon>
        <taxon>Cottioidei</taxon>
        <taxon>Cottales</taxon>
        <taxon>Liparidae</taxon>
        <taxon>Liparis</taxon>
    </lineage>
</organism>
<name>A0A4Z2FZG8_9TELE</name>
<feature type="compositionally biased region" description="Basic and acidic residues" evidence="1">
    <location>
        <begin position="325"/>
        <end position="335"/>
    </location>
</feature>
<proteinExistence type="predicted"/>
<reference evidence="3 4" key="1">
    <citation type="submission" date="2019-03" db="EMBL/GenBank/DDBJ databases">
        <title>First draft genome of Liparis tanakae, snailfish: a comprehensive survey of snailfish specific genes.</title>
        <authorList>
            <person name="Kim W."/>
            <person name="Song I."/>
            <person name="Jeong J.-H."/>
            <person name="Kim D."/>
            <person name="Kim S."/>
            <person name="Ryu S."/>
            <person name="Song J.Y."/>
            <person name="Lee S.K."/>
        </authorList>
    </citation>
    <scope>NUCLEOTIDE SEQUENCE [LARGE SCALE GENOMIC DNA]</scope>
    <source>
        <tissue evidence="3">Muscle</tissue>
    </source>
</reference>
<feature type="transmembrane region" description="Helical" evidence="2">
    <location>
        <begin position="41"/>
        <end position="60"/>
    </location>
</feature>
<sequence length="362" mass="39604">MACTLGNETGIIASARAMVSALLFLPISLQQELRLGPVPCYQSFIISGATYLFHLLGLLLPNCTLNGQMSALKARRQAGEQIITFPSRDKEERSRMSDWDQAGSLFIRGGGETLGIGREGLLWLLWKNVCFALSLKEPDTEDVDLYLRRHQGKPKQLLMKGQWQSVRISEEGQHGPAGLARYKLPKSSVGVNASVTAFAGMPAPCRPVDPCSFVDELCAQYSVSCSGYVHTTTSLQYLSYVDACSVPTTPAPYNCDKTLIWRASEVTRPGAAESLNQRLLEAHWDGTTTSSPRTTDGLDLCYLDPSPCMPYHGKSFQQSEKECSRPVTKGPEHFPGRRKLAGIPAGSRGHSAVSRSGALRRH</sequence>
<gene>
    <name evidence="3" type="ORF">EYF80_043075</name>
</gene>
<keyword evidence="2" id="KW-1133">Transmembrane helix</keyword>
<evidence type="ECO:0000256" key="2">
    <source>
        <dbReference type="SAM" id="Phobius"/>
    </source>
</evidence>
<feature type="region of interest" description="Disordered" evidence="1">
    <location>
        <begin position="325"/>
        <end position="362"/>
    </location>
</feature>
<keyword evidence="2" id="KW-0472">Membrane</keyword>
<dbReference type="AlphaFoldDB" id="A0A4Z2FZG8"/>
<evidence type="ECO:0000313" key="4">
    <source>
        <dbReference type="Proteomes" id="UP000314294"/>
    </source>
</evidence>
<keyword evidence="2" id="KW-0812">Transmembrane</keyword>
<dbReference type="EMBL" id="SRLO01000777">
    <property type="protein sequence ID" value="TNN46716.1"/>
    <property type="molecule type" value="Genomic_DNA"/>
</dbReference>
<accession>A0A4Z2FZG8</accession>
<keyword evidence="4" id="KW-1185">Reference proteome</keyword>
<feature type="transmembrane region" description="Helical" evidence="2">
    <location>
        <begin position="12"/>
        <end position="29"/>
    </location>
</feature>
<protein>
    <submittedName>
        <fullName evidence="3">Uncharacterized protein</fullName>
    </submittedName>
</protein>
<dbReference type="Proteomes" id="UP000314294">
    <property type="component" value="Unassembled WGS sequence"/>
</dbReference>
<evidence type="ECO:0000256" key="1">
    <source>
        <dbReference type="SAM" id="MobiDB-lite"/>
    </source>
</evidence>
<comment type="caution">
    <text evidence="3">The sequence shown here is derived from an EMBL/GenBank/DDBJ whole genome shotgun (WGS) entry which is preliminary data.</text>
</comment>
<evidence type="ECO:0000313" key="3">
    <source>
        <dbReference type="EMBL" id="TNN46716.1"/>
    </source>
</evidence>